<dbReference type="SUPFAM" id="SSF47203">
    <property type="entry name" value="Acyl-CoA dehydrogenase C-terminal domain-like"/>
    <property type="match status" value="1"/>
</dbReference>
<keyword evidence="11" id="KW-1185">Reference proteome</keyword>
<sequence>MDFSFTEEQVMLRDGVKRFLEKNCDFEARKALLRSGAPWSAQAWKALGEMGVLSLPFPEEAGGMGGSAVDLVPVAEVCGEHIAVEPWPFTQVLAGGLLVRAGAGGRVAQVAAGGLVAACAWDEGRGLAAPAQVAMPATADGDALVLNGGKRLVIAGAEAGLLVAAVRHAGAPGEKAGLALVAVDPAAPGVSITPFRTQCGRSAAHVRFDGVRVEAAGVLSRDAHDLLAAAFADTILVLAAETVGAMGALLRVTAAYANTRRQFGAPIGTFQAVAHRLADMKVAHAKAYATLLYVTALMESGLATARDVSVLKAQVSRWGRFVGEAAVQTHGGVGMTDELCVGHYLKRILAFEAMFGAPDYHFRVIGQAAA</sequence>
<name>A0ABV7LGR0_9HYPH</name>
<dbReference type="InterPro" id="IPR036250">
    <property type="entry name" value="AcylCo_DH-like_C"/>
</dbReference>
<dbReference type="Pfam" id="PF02771">
    <property type="entry name" value="Acyl-CoA_dh_N"/>
    <property type="match status" value="1"/>
</dbReference>
<accession>A0ABV7LGR0</accession>
<evidence type="ECO:0000259" key="8">
    <source>
        <dbReference type="Pfam" id="PF02770"/>
    </source>
</evidence>
<keyword evidence="4 6" id="KW-0274">FAD</keyword>
<dbReference type="InterPro" id="IPR013786">
    <property type="entry name" value="AcylCoA_DH/ox_N"/>
</dbReference>
<feature type="domain" description="Acyl-CoA oxidase/dehydrogenase middle" evidence="8">
    <location>
        <begin position="132"/>
        <end position="209"/>
    </location>
</feature>
<reference evidence="11" key="1">
    <citation type="journal article" date="2019" name="Int. J. Syst. Evol. Microbiol.">
        <title>The Global Catalogue of Microorganisms (GCM) 10K type strain sequencing project: providing services to taxonomists for standard genome sequencing and annotation.</title>
        <authorList>
            <consortium name="The Broad Institute Genomics Platform"/>
            <consortium name="The Broad Institute Genome Sequencing Center for Infectious Disease"/>
            <person name="Wu L."/>
            <person name="Ma J."/>
        </authorList>
    </citation>
    <scope>NUCLEOTIDE SEQUENCE [LARGE SCALE GENOMIC DNA]</scope>
    <source>
        <strain evidence="11">CCM 7941</strain>
    </source>
</reference>
<evidence type="ECO:0000313" key="10">
    <source>
        <dbReference type="EMBL" id="MFC3266611.1"/>
    </source>
</evidence>
<comment type="similarity">
    <text evidence="2 6">Belongs to the acyl-CoA dehydrogenase family.</text>
</comment>
<dbReference type="InterPro" id="IPR009075">
    <property type="entry name" value="AcylCo_DH/oxidase_C"/>
</dbReference>
<comment type="cofactor">
    <cofactor evidence="1 6">
        <name>FAD</name>
        <dbReference type="ChEBI" id="CHEBI:57692"/>
    </cofactor>
</comment>
<feature type="domain" description="Acyl-CoA dehydrogenase/oxidase N-terminal" evidence="9">
    <location>
        <begin position="6"/>
        <end position="80"/>
    </location>
</feature>
<keyword evidence="3 6" id="KW-0285">Flavoprotein</keyword>
<dbReference type="RefSeq" id="WP_376830651.1">
    <property type="nucleotide sequence ID" value="NZ_JBHLWR010000006.1"/>
</dbReference>
<proteinExistence type="inferred from homology"/>
<dbReference type="Proteomes" id="UP001595536">
    <property type="component" value="Unassembled WGS sequence"/>
</dbReference>
<dbReference type="Pfam" id="PF00441">
    <property type="entry name" value="Acyl-CoA_dh_1"/>
    <property type="match status" value="1"/>
</dbReference>
<dbReference type="InterPro" id="IPR006091">
    <property type="entry name" value="Acyl-CoA_Oxase/DH_mid-dom"/>
</dbReference>
<gene>
    <name evidence="10" type="ORF">ACFOEX_09635</name>
</gene>
<feature type="domain" description="Acyl-CoA dehydrogenase/oxidase C-terminal" evidence="7">
    <location>
        <begin position="236"/>
        <end position="368"/>
    </location>
</feature>
<evidence type="ECO:0000256" key="4">
    <source>
        <dbReference type="ARBA" id="ARBA00022827"/>
    </source>
</evidence>
<dbReference type="InterPro" id="IPR037069">
    <property type="entry name" value="AcylCoA_DH/ox_N_sf"/>
</dbReference>
<protein>
    <submittedName>
        <fullName evidence="10">Acyl-CoA dehydrogenase family protein</fullName>
    </submittedName>
</protein>
<evidence type="ECO:0000259" key="7">
    <source>
        <dbReference type="Pfam" id="PF00441"/>
    </source>
</evidence>
<evidence type="ECO:0000256" key="6">
    <source>
        <dbReference type="RuleBase" id="RU362125"/>
    </source>
</evidence>
<evidence type="ECO:0000256" key="3">
    <source>
        <dbReference type="ARBA" id="ARBA00022630"/>
    </source>
</evidence>
<evidence type="ECO:0000313" key="11">
    <source>
        <dbReference type="Proteomes" id="UP001595536"/>
    </source>
</evidence>
<dbReference type="Gene3D" id="1.10.540.10">
    <property type="entry name" value="Acyl-CoA dehydrogenase/oxidase, N-terminal domain"/>
    <property type="match status" value="1"/>
</dbReference>
<dbReference type="CDD" id="cd00567">
    <property type="entry name" value="ACAD"/>
    <property type="match status" value="1"/>
</dbReference>
<keyword evidence="5 6" id="KW-0560">Oxidoreductase</keyword>
<dbReference type="EMBL" id="JBHRUV010000046">
    <property type="protein sequence ID" value="MFC3266611.1"/>
    <property type="molecule type" value="Genomic_DNA"/>
</dbReference>
<dbReference type="Gene3D" id="1.20.140.10">
    <property type="entry name" value="Butyryl-CoA Dehydrogenase, subunit A, domain 3"/>
    <property type="match status" value="1"/>
</dbReference>
<evidence type="ECO:0000259" key="9">
    <source>
        <dbReference type="Pfam" id="PF02771"/>
    </source>
</evidence>
<comment type="caution">
    <text evidence="10">The sequence shown here is derived from an EMBL/GenBank/DDBJ whole genome shotgun (WGS) entry which is preliminary data.</text>
</comment>
<dbReference type="InterPro" id="IPR009100">
    <property type="entry name" value="AcylCoA_DH/oxidase_NM_dom_sf"/>
</dbReference>
<evidence type="ECO:0000256" key="2">
    <source>
        <dbReference type="ARBA" id="ARBA00009347"/>
    </source>
</evidence>
<dbReference type="Pfam" id="PF02770">
    <property type="entry name" value="Acyl-CoA_dh_M"/>
    <property type="match status" value="1"/>
</dbReference>
<organism evidence="10 11">
    <name type="scientific">Camelimonas abortus</name>
    <dbReference type="NCBI Taxonomy" id="1017184"/>
    <lineage>
        <taxon>Bacteria</taxon>
        <taxon>Pseudomonadati</taxon>
        <taxon>Pseudomonadota</taxon>
        <taxon>Alphaproteobacteria</taxon>
        <taxon>Hyphomicrobiales</taxon>
        <taxon>Chelatococcaceae</taxon>
        <taxon>Camelimonas</taxon>
    </lineage>
</organism>
<evidence type="ECO:0000256" key="5">
    <source>
        <dbReference type="ARBA" id="ARBA00023002"/>
    </source>
</evidence>
<dbReference type="PANTHER" id="PTHR43884:SF20">
    <property type="entry name" value="ACYL-COA DEHYDROGENASE FADE28"/>
    <property type="match status" value="1"/>
</dbReference>
<dbReference type="InterPro" id="IPR046373">
    <property type="entry name" value="Acyl-CoA_Oxase/DH_mid-dom_sf"/>
</dbReference>
<dbReference type="Gene3D" id="2.40.110.10">
    <property type="entry name" value="Butyryl-CoA Dehydrogenase, subunit A, domain 2"/>
    <property type="match status" value="1"/>
</dbReference>
<dbReference type="PANTHER" id="PTHR43884">
    <property type="entry name" value="ACYL-COA DEHYDROGENASE"/>
    <property type="match status" value="1"/>
</dbReference>
<dbReference type="SUPFAM" id="SSF56645">
    <property type="entry name" value="Acyl-CoA dehydrogenase NM domain-like"/>
    <property type="match status" value="1"/>
</dbReference>
<evidence type="ECO:0000256" key="1">
    <source>
        <dbReference type="ARBA" id="ARBA00001974"/>
    </source>
</evidence>